<comment type="caution">
    <text evidence="1">The sequence shown here is derived from an EMBL/GenBank/DDBJ whole genome shotgun (WGS) entry which is preliminary data.</text>
</comment>
<keyword evidence="2" id="KW-1185">Reference proteome</keyword>
<dbReference type="AlphaFoldDB" id="A0A9P5TGS6"/>
<reference evidence="1" key="1">
    <citation type="submission" date="2020-11" db="EMBL/GenBank/DDBJ databases">
        <authorList>
            <consortium name="DOE Joint Genome Institute"/>
            <person name="Ahrendt S."/>
            <person name="Riley R."/>
            <person name="Andreopoulos W."/>
            <person name="LaButti K."/>
            <person name="Pangilinan J."/>
            <person name="Ruiz-duenas F.J."/>
            <person name="Barrasa J.M."/>
            <person name="Sanchez-Garcia M."/>
            <person name="Camarero S."/>
            <person name="Miyauchi S."/>
            <person name="Serrano A."/>
            <person name="Linde D."/>
            <person name="Babiker R."/>
            <person name="Drula E."/>
            <person name="Ayuso-Fernandez I."/>
            <person name="Pacheco R."/>
            <person name="Padilla G."/>
            <person name="Ferreira P."/>
            <person name="Barriuso J."/>
            <person name="Kellner H."/>
            <person name="Castanera R."/>
            <person name="Alfaro M."/>
            <person name="Ramirez L."/>
            <person name="Pisabarro A.G."/>
            <person name="Kuo A."/>
            <person name="Tritt A."/>
            <person name="Lipzen A."/>
            <person name="He G."/>
            <person name="Yan M."/>
            <person name="Ng V."/>
            <person name="Cullen D."/>
            <person name="Martin F."/>
            <person name="Rosso M.-N."/>
            <person name="Henrissat B."/>
            <person name="Hibbett D."/>
            <person name="Martinez A.T."/>
            <person name="Grigoriev I.V."/>
        </authorList>
    </citation>
    <scope>NUCLEOTIDE SEQUENCE</scope>
    <source>
        <strain evidence="1">AH 44721</strain>
    </source>
</reference>
<proteinExistence type="predicted"/>
<name>A0A9P5TGS6_GYMJU</name>
<accession>A0A9P5TGS6</accession>
<sequence>AILRLKSDLPRHNCNLEIIGNDVPIRGRNRLCMRTLTLISRTAARKLPNYPLSHSTDKHFSKNPTYKKEIRYLLQCRGSPHIVQLLGRTKDGGLVFPKFKHDFVRTVMLNKNEGRIHNIR</sequence>
<evidence type="ECO:0000313" key="2">
    <source>
        <dbReference type="Proteomes" id="UP000724874"/>
    </source>
</evidence>
<dbReference type="EMBL" id="JADNYJ010000153">
    <property type="protein sequence ID" value="KAF8878993.1"/>
    <property type="molecule type" value="Genomic_DNA"/>
</dbReference>
<dbReference type="OrthoDB" id="1668230at2759"/>
<dbReference type="Proteomes" id="UP000724874">
    <property type="component" value="Unassembled WGS sequence"/>
</dbReference>
<feature type="non-terminal residue" evidence="1">
    <location>
        <position position="1"/>
    </location>
</feature>
<evidence type="ECO:0000313" key="1">
    <source>
        <dbReference type="EMBL" id="KAF8878993.1"/>
    </source>
</evidence>
<gene>
    <name evidence="1" type="ORF">CPB84DRAFT_1877498</name>
</gene>
<organism evidence="1 2">
    <name type="scientific">Gymnopilus junonius</name>
    <name type="common">Spectacular rustgill mushroom</name>
    <name type="synonym">Gymnopilus spectabilis subsp. junonius</name>
    <dbReference type="NCBI Taxonomy" id="109634"/>
    <lineage>
        <taxon>Eukaryota</taxon>
        <taxon>Fungi</taxon>
        <taxon>Dikarya</taxon>
        <taxon>Basidiomycota</taxon>
        <taxon>Agaricomycotina</taxon>
        <taxon>Agaricomycetes</taxon>
        <taxon>Agaricomycetidae</taxon>
        <taxon>Agaricales</taxon>
        <taxon>Agaricineae</taxon>
        <taxon>Hymenogastraceae</taxon>
        <taxon>Gymnopilus</taxon>
    </lineage>
</organism>
<protein>
    <submittedName>
        <fullName evidence="1">Uncharacterized protein</fullName>
    </submittedName>
</protein>